<evidence type="ECO:0000256" key="3">
    <source>
        <dbReference type="ARBA" id="ARBA00023004"/>
    </source>
</evidence>
<dbReference type="Gene3D" id="2.120.10.30">
    <property type="entry name" value="TolB, C-terminal domain"/>
    <property type="match status" value="1"/>
</dbReference>
<feature type="signal peptide" evidence="5">
    <location>
        <begin position="1"/>
        <end position="18"/>
    </location>
</feature>
<dbReference type="GO" id="GO:0020037">
    <property type="term" value="F:heme binding"/>
    <property type="evidence" value="ECO:0007669"/>
    <property type="project" value="InterPro"/>
</dbReference>
<gene>
    <name evidence="7" type="ORF">IPV69_21940</name>
</gene>
<evidence type="ECO:0000256" key="1">
    <source>
        <dbReference type="ARBA" id="ARBA00022617"/>
    </source>
</evidence>
<dbReference type="InterPro" id="IPR013428">
    <property type="entry name" value="Membrane-bound_put_N"/>
</dbReference>
<dbReference type="SUPFAM" id="SSF46626">
    <property type="entry name" value="Cytochrome c"/>
    <property type="match status" value="1"/>
</dbReference>
<keyword evidence="1 4" id="KW-0349">Heme</keyword>
<proteinExistence type="predicted"/>
<organism evidence="7 8">
    <name type="scientific">Humisphaera borealis</name>
    <dbReference type="NCBI Taxonomy" id="2807512"/>
    <lineage>
        <taxon>Bacteria</taxon>
        <taxon>Pseudomonadati</taxon>
        <taxon>Planctomycetota</taxon>
        <taxon>Phycisphaerae</taxon>
        <taxon>Tepidisphaerales</taxon>
        <taxon>Tepidisphaeraceae</taxon>
        <taxon>Humisphaera</taxon>
    </lineage>
</organism>
<evidence type="ECO:0000256" key="2">
    <source>
        <dbReference type="ARBA" id="ARBA00022723"/>
    </source>
</evidence>
<dbReference type="Pfam" id="PF23500">
    <property type="entry name" value="DUF7133"/>
    <property type="match status" value="2"/>
</dbReference>
<keyword evidence="2 4" id="KW-0479">Metal-binding</keyword>
<dbReference type="NCBIfam" id="TIGR02604">
    <property type="entry name" value="Piru_Ver_Nterm"/>
    <property type="match status" value="1"/>
</dbReference>
<dbReference type="InterPro" id="IPR016024">
    <property type="entry name" value="ARM-type_fold"/>
</dbReference>
<dbReference type="KEGG" id="hbs:IPV69_21940"/>
<sequence>MRLLTLITVLLTLPLAAAEPPAALTPDQERAAMHVLDGFEVSLFASEADGVINPIQMRWDERGRLWVACSPNYPQLEPGKKPADYILVLEDTNGDGRADKATRFAEGLLVPTGLELGAPGQLYVANGTELLLFTDSDGDLKADKREVLFSGFGTGDGHQMINSFQWGPGGDLWFSQGAHTFSNIETPWGVERLYSAGVWRMRPRTQKLDPFLDSRRGHPTNSWAGPANPWGFAFDKWGSMFLNDAAGNKGLSWASPAMIRSDRHVQLPYLWKIPKGCGIDIVGSTAMPDELQGRLILGHYFTASVRQFAIKDDSSGFALTELPPLITCDNNAFRIVDVKNGPDGSLYLCDWYNPVIGHYQASYRDPARDKTHGRIWRLSAKGRATTRQPNLAAMLPAELMDQLRSSDRWLGYQVDRLLFTGKSDEAVKAADAWIAKLDPADPQYEHLLYRATGVLEAHEVARPKLLAKLMDAKDFGARAYAARLIGRWHNRLDEPLVKLAELAQDEHPRVRVEAIVASTFVPSPHAIEVAAMAADKPIDQWIEHAMLRAVDAQKDLWRPAFLKGELDFGDKVNRLSWVLRCDGSTEMAAPLRKMLEDPDVAVAGKPDLAIVLANIGAADDLGYLLEKFGSEPRVLSELANAARVRQVKPAGDISTAVAKAFDDANPEVRTAAIRLAGALKMASVADRLKSIAGDGTAGAAVRVAAIDALGDWKALKTGEFAPLTKPDQPMAVRIAAIGAMDAVDRPAAASAAVGLLGSTDKDEDVGAVLAIFLSRKGGPAALGKAIASASLSPKSAQKCLDVIHARGRDDAALVDALKSAMGVSDATPPYSEDFVRQLSADAARNGDAKRGKTLYETKLVACAACHSIDGKGGNLGPDMSGIGRGLTSDYIVESVLWPRRQVKEGFLSISISTKSGDEFSGYAISETGEEMQLRDVATNTIQRIAKANIAKRVNAGTIMPEGLTAGLSREELQDLVAYLCHLGK</sequence>
<dbReference type="PANTHER" id="PTHR33546:SF1">
    <property type="entry name" value="LARGE, MULTIFUNCTIONAL SECRETED PROTEIN"/>
    <property type="match status" value="1"/>
</dbReference>
<evidence type="ECO:0000256" key="4">
    <source>
        <dbReference type="PROSITE-ProRule" id="PRU00433"/>
    </source>
</evidence>
<accession>A0A7M2WWH7</accession>
<dbReference type="InterPro" id="IPR009056">
    <property type="entry name" value="Cyt_c-like_dom"/>
</dbReference>
<dbReference type="AlphaFoldDB" id="A0A7M2WWH7"/>
<dbReference type="InterPro" id="IPR036909">
    <property type="entry name" value="Cyt_c-like_dom_sf"/>
</dbReference>
<dbReference type="GO" id="GO:0009055">
    <property type="term" value="F:electron transfer activity"/>
    <property type="evidence" value="ECO:0007669"/>
    <property type="project" value="InterPro"/>
</dbReference>
<dbReference type="NCBIfam" id="TIGR02603">
    <property type="entry name" value="CxxCH_TIGR02603"/>
    <property type="match status" value="1"/>
</dbReference>
<dbReference type="Proteomes" id="UP000593765">
    <property type="component" value="Chromosome"/>
</dbReference>
<dbReference type="InterPro" id="IPR011042">
    <property type="entry name" value="6-blade_b-propeller_TolB-like"/>
</dbReference>
<feature type="chain" id="PRO_5034358436" evidence="5">
    <location>
        <begin position="19"/>
        <end position="984"/>
    </location>
</feature>
<dbReference type="InterPro" id="IPR055557">
    <property type="entry name" value="DUF7133"/>
</dbReference>
<dbReference type="Pfam" id="PF00034">
    <property type="entry name" value="Cytochrom_C"/>
    <property type="match status" value="1"/>
</dbReference>
<reference evidence="7 8" key="1">
    <citation type="submission" date="2020-10" db="EMBL/GenBank/DDBJ databases">
        <title>Wide distribution of Phycisphaera-like planctomycetes from WD2101 soil group in peatlands and genome analysis of the first cultivated representative.</title>
        <authorList>
            <person name="Dedysh S.N."/>
            <person name="Beletsky A.V."/>
            <person name="Ivanova A."/>
            <person name="Kulichevskaya I.S."/>
            <person name="Suzina N.E."/>
            <person name="Philippov D.A."/>
            <person name="Rakitin A.L."/>
            <person name="Mardanov A.V."/>
            <person name="Ravin N.V."/>
        </authorList>
    </citation>
    <scope>NUCLEOTIDE SEQUENCE [LARGE SCALE GENOMIC DNA]</scope>
    <source>
        <strain evidence="7 8">M1803</strain>
    </source>
</reference>
<keyword evidence="5" id="KW-0732">Signal</keyword>
<dbReference type="Gene3D" id="1.25.10.10">
    <property type="entry name" value="Leucine-rich Repeat Variant"/>
    <property type="match status" value="1"/>
</dbReference>
<feature type="domain" description="Cytochrome c" evidence="6">
    <location>
        <begin position="846"/>
        <end position="983"/>
    </location>
</feature>
<evidence type="ECO:0000256" key="5">
    <source>
        <dbReference type="SAM" id="SignalP"/>
    </source>
</evidence>
<dbReference type="SUPFAM" id="SSF48371">
    <property type="entry name" value="ARM repeat"/>
    <property type="match status" value="1"/>
</dbReference>
<keyword evidence="8" id="KW-1185">Reference proteome</keyword>
<dbReference type="InterPro" id="IPR011989">
    <property type="entry name" value="ARM-like"/>
</dbReference>
<evidence type="ECO:0000313" key="8">
    <source>
        <dbReference type="Proteomes" id="UP000593765"/>
    </source>
</evidence>
<dbReference type="InterPro" id="IPR011041">
    <property type="entry name" value="Quinoprot_gluc/sorb_DH_b-prop"/>
</dbReference>
<dbReference type="Gene3D" id="1.10.760.10">
    <property type="entry name" value="Cytochrome c-like domain"/>
    <property type="match status" value="1"/>
</dbReference>
<dbReference type="GO" id="GO:0046872">
    <property type="term" value="F:metal ion binding"/>
    <property type="evidence" value="ECO:0007669"/>
    <property type="project" value="UniProtKB-KW"/>
</dbReference>
<dbReference type="RefSeq" id="WP_206291868.1">
    <property type="nucleotide sequence ID" value="NZ_CP063458.1"/>
</dbReference>
<name>A0A7M2WWH7_9BACT</name>
<dbReference type="PANTHER" id="PTHR33546">
    <property type="entry name" value="LARGE, MULTIFUNCTIONAL SECRETED PROTEIN-RELATED"/>
    <property type="match status" value="1"/>
</dbReference>
<evidence type="ECO:0000259" key="6">
    <source>
        <dbReference type="PROSITE" id="PS51007"/>
    </source>
</evidence>
<evidence type="ECO:0000313" key="7">
    <source>
        <dbReference type="EMBL" id="QOV88860.1"/>
    </source>
</evidence>
<dbReference type="SUPFAM" id="SSF50952">
    <property type="entry name" value="Soluble quinoprotein glucose dehydrogenase"/>
    <property type="match status" value="1"/>
</dbReference>
<dbReference type="EMBL" id="CP063458">
    <property type="protein sequence ID" value="QOV88860.1"/>
    <property type="molecule type" value="Genomic_DNA"/>
</dbReference>
<dbReference type="InterPro" id="IPR013427">
    <property type="entry name" value="Haem-bd_dom_put"/>
</dbReference>
<protein>
    <submittedName>
        <fullName evidence="7">HEAT repeat domain-containing protein</fullName>
    </submittedName>
</protein>
<dbReference type="PROSITE" id="PS51007">
    <property type="entry name" value="CYTC"/>
    <property type="match status" value="1"/>
</dbReference>
<keyword evidence="3 4" id="KW-0408">Iron</keyword>